<feature type="domain" description="Neurotransmitter-gated ion-channel transmembrane" evidence="2">
    <location>
        <begin position="2"/>
        <end position="136"/>
    </location>
</feature>
<sequence length="147" mass="17320">MLNWMPWLLMMHRPGYRATRQRMRKEGSEDDDSEKQNICIESLLSNIMTPAPPKLTIVDEVEHQPAEERRHLWRKGSRLLPERAVVRSNAVITSEIREKERNKDVEDDWKFAAMVVDRLCLYIFSFFILFSTLTLFLSVPSHEASED</sequence>
<evidence type="ECO:0000313" key="3">
    <source>
        <dbReference type="EMBL" id="VDO85726.1"/>
    </source>
</evidence>
<dbReference type="GO" id="GO:0006811">
    <property type="term" value="P:monoatomic ion transport"/>
    <property type="evidence" value="ECO:0007669"/>
    <property type="project" value="InterPro"/>
</dbReference>
<keyword evidence="1" id="KW-1133">Transmembrane helix</keyword>
<reference evidence="5" key="2">
    <citation type="submission" date="2019-09" db="UniProtKB">
        <authorList>
            <consortium name="WormBaseParasite"/>
        </authorList>
    </citation>
    <scope>IDENTIFICATION</scope>
</reference>
<evidence type="ECO:0000313" key="5">
    <source>
        <dbReference type="WBParaSite" id="HPBE_0001062101-mRNA-1"/>
    </source>
</evidence>
<dbReference type="OrthoDB" id="5975154at2759"/>
<dbReference type="InterPro" id="IPR038050">
    <property type="entry name" value="Neuro_actylchol_rec"/>
</dbReference>
<keyword evidence="1" id="KW-0472">Membrane</keyword>
<accession>A0A3P7YCW0</accession>
<dbReference type="InterPro" id="IPR036719">
    <property type="entry name" value="Neuro-gated_channel_TM_sf"/>
</dbReference>
<proteinExistence type="predicted"/>
<dbReference type="Gene3D" id="1.20.58.390">
    <property type="entry name" value="Neurotransmitter-gated ion-channel transmembrane domain"/>
    <property type="match status" value="1"/>
</dbReference>
<name>A0A183FRW8_HELPZ</name>
<evidence type="ECO:0000313" key="4">
    <source>
        <dbReference type="Proteomes" id="UP000050761"/>
    </source>
</evidence>
<dbReference type="EMBL" id="UZAH01026823">
    <property type="protein sequence ID" value="VDO85726.1"/>
    <property type="molecule type" value="Genomic_DNA"/>
</dbReference>
<dbReference type="GO" id="GO:0016020">
    <property type="term" value="C:membrane"/>
    <property type="evidence" value="ECO:0007669"/>
    <property type="project" value="InterPro"/>
</dbReference>
<feature type="transmembrane region" description="Helical" evidence="1">
    <location>
        <begin position="119"/>
        <end position="139"/>
    </location>
</feature>
<reference evidence="3 4" key="1">
    <citation type="submission" date="2018-11" db="EMBL/GenBank/DDBJ databases">
        <authorList>
            <consortium name="Pathogen Informatics"/>
        </authorList>
    </citation>
    <scope>NUCLEOTIDE SEQUENCE [LARGE SCALE GENOMIC DNA]</scope>
</reference>
<organism evidence="4 5">
    <name type="scientific">Heligmosomoides polygyrus</name>
    <name type="common">Parasitic roundworm</name>
    <dbReference type="NCBI Taxonomy" id="6339"/>
    <lineage>
        <taxon>Eukaryota</taxon>
        <taxon>Metazoa</taxon>
        <taxon>Ecdysozoa</taxon>
        <taxon>Nematoda</taxon>
        <taxon>Chromadorea</taxon>
        <taxon>Rhabditida</taxon>
        <taxon>Rhabditina</taxon>
        <taxon>Rhabditomorpha</taxon>
        <taxon>Strongyloidea</taxon>
        <taxon>Heligmosomidae</taxon>
        <taxon>Heligmosomoides</taxon>
    </lineage>
</organism>
<evidence type="ECO:0000259" key="2">
    <source>
        <dbReference type="Pfam" id="PF02932"/>
    </source>
</evidence>
<dbReference type="Pfam" id="PF02932">
    <property type="entry name" value="Neur_chan_memb"/>
    <property type="match status" value="1"/>
</dbReference>
<gene>
    <name evidence="3" type="ORF">HPBE_LOCUS10622</name>
</gene>
<keyword evidence="4" id="KW-1185">Reference proteome</keyword>
<accession>A0A183FRW8</accession>
<dbReference type="WBParaSite" id="HPBE_0001062101-mRNA-1">
    <property type="protein sequence ID" value="HPBE_0001062101-mRNA-1"/>
    <property type="gene ID" value="HPBE_0001062101"/>
</dbReference>
<keyword evidence="1" id="KW-0812">Transmembrane</keyword>
<protein>
    <submittedName>
        <fullName evidence="5">Neur_chan_memb domain-containing protein</fullName>
    </submittedName>
</protein>
<evidence type="ECO:0000256" key="1">
    <source>
        <dbReference type="SAM" id="Phobius"/>
    </source>
</evidence>
<dbReference type="Proteomes" id="UP000050761">
    <property type="component" value="Unassembled WGS sequence"/>
</dbReference>
<dbReference type="InterPro" id="IPR006029">
    <property type="entry name" value="Neurotrans-gated_channel_TM"/>
</dbReference>
<dbReference type="AlphaFoldDB" id="A0A183FRW8"/>
<dbReference type="SUPFAM" id="SSF90112">
    <property type="entry name" value="Neurotransmitter-gated ion-channel transmembrane pore"/>
    <property type="match status" value="1"/>
</dbReference>